<dbReference type="InterPro" id="IPR058330">
    <property type="entry name" value="DUF8017"/>
</dbReference>
<evidence type="ECO:0000313" key="5">
    <source>
        <dbReference type="Proteomes" id="UP000540412"/>
    </source>
</evidence>
<evidence type="ECO:0000256" key="1">
    <source>
        <dbReference type="SAM" id="MobiDB-lite"/>
    </source>
</evidence>
<name>A0A7W9PC43_9NOCA</name>
<organism evidence="4 5">
    <name type="scientific">Nocardia transvalensis</name>
    <dbReference type="NCBI Taxonomy" id="37333"/>
    <lineage>
        <taxon>Bacteria</taxon>
        <taxon>Bacillati</taxon>
        <taxon>Actinomycetota</taxon>
        <taxon>Actinomycetes</taxon>
        <taxon>Mycobacteriales</taxon>
        <taxon>Nocardiaceae</taxon>
        <taxon>Nocardia</taxon>
    </lineage>
</organism>
<reference evidence="4 5" key="1">
    <citation type="submission" date="2020-08" db="EMBL/GenBank/DDBJ databases">
        <title>Sequencing the genomes of 1000 actinobacteria strains.</title>
        <authorList>
            <person name="Klenk H.-P."/>
        </authorList>
    </citation>
    <scope>NUCLEOTIDE SEQUENCE [LARGE SCALE GENOMIC DNA]</scope>
    <source>
        <strain evidence="4 5">DSM 43582</strain>
    </source>
</reference>
<protein>
    <recommendedName>
        <fullName evidence="3">DUF8017 domain-containing protein</fullName>
    </recommendedName>
</protein>
<keyword evidence="2" id="KW-0472">Membrane</keyword>
<keyword evidence="2" id="KW-1133">Transmembrane helix</keyword>
<feature type="compositionally biased region" description="Pro residues" evidence="1">
    <location>
        <begin position="112"/>
        <end position="132"/>
    </location>
</feature>
<feature type="region of interest" description="Disordered" evidence="1">
    <location>
        <begin position="1"/>
        <end position="152"/>
    </location>
</feature>
<feature type="transmembrane region" description="Helical" evidence="2">
    <location>
        <begin position="156"/>
        <end position="178"/>
    </location>
</feature>
<keyword evidence="5" id="KW-1185">Reference proteome</keyword>
<evidence type="ECO:0000259" key="3">
    <source>
        <dbReference type="Pfam" id="PF26056"/>
    </source>
</evidence>
<dbReference type="AlphaFoldDB" id="A0A7W9PC43"/>
<feature type="domain" description="DUF8017" evidence="3">
    <location>
        <begin position="224"/>
        <end position="399"/>
    </location>
</feature>
<proteinExistence type="predicted"/>
<dbReference type="Proteomes" id="UP000540412">
    <property type="component" value="Unassembled WGS sequence"/>
</dbReference>
<keyword evidence="2" id="KW-0812">Transmembrane</keyword>
<accession>A0A7W9PC43</accession>
<dbReference type="Pfam" id="PF26056">
    <property type="entry name" value="DUF8017"/>
    <property type="match status" value="1"/>
</dbReference>
<feature type="compositionally biased region" description="Polar residues" evidence="1">
    <location>
        <begin position="99"/>
        <end position="108"/>
    </location>
</feature>
<evidence type="ECO:0000256" key="2">
    <source>
        <dbReference type="SAM" id="Phobius"/>
    </source>
</evidence>
<feature type="compositionally biased region" description="Polar residues" evidence="1">
    <location>
        <begin position="56"/>
        <end position="83"/>
    </location>
</feature>
<evidence type="ECO:0000313" key="4">
    <source>
        <dbReference type="EMBL" id="MBB5913421.1"/>
    </source>
</evidence>
<dbReference type="EMBL" id="JACHIT010000001">
    <property type="protein sequence ID" value="MBB5913421.1"/>
    <property type="molecule type" value="Genomic_DNA"/>
</dbReference>
<sequence>MQAPDGRTQPGAELPPSGAGDPGASAQTEAIRRTPPPGAAGATQQLNFGDFVRPSTPWQSSANIGGQQSQPTDPARPTPQQEQPWHLGATVPEAVVRQPQPTWQPNGSQHPPTGPQHPPTGPQHPPTGPQHPPTGSFEPVPPNPGRPPNSGRNRTAWVLAGVGGVVVVALAVTVAVIVSGRNSTDSGGPAGSPSMVSALTSGKAAPPTGRSSAAKPPPSAVAIPPLIPGYQVVPVPERGAAYDVPQEWKIDPAGTAVWGTPPDTVEIAGLTQEGKDYCPRYTRTNAFLTMSAQPDPAVAAADVGTRTAKVGWSPTAATTPGSVESLQSMDGQLHGAFVETTGSAPPPAPGCASTFSVFTFAFPSENGSFVMTIAADTGVDKSVDKDTAKRILSSIRPLPDR</sequence>
<comment type="caution">
    <text evidence="4">The sequence shown here is derived from an EMBL/GenBank/DDBJ whole genome shotgun (WGS) entry which is preliminary data.</text>
</comment>
<feature type="region of interest" description="Disordered" evidence="1">
    <location>
        <begin position="180"/>
        <end position="219"/>
    </location>
</feature>
<dbReference type="RefSeq" id="WP_040744895.1">
    <property type="nucleotide sequence ID" value="NZ_JACHIT010000001.1"/>
</dbReference>
<gene>
    <name evidence="4" type="ORF">BJY24_002288</name>
</gene>